<gene>
    <name evidence="2" type="ORF">EVJ58_g10425</name>
</gene>
<accession>A0A4Y9XNM4</accession>
<dbReference type="EMBL" id="SEKV01001123">
    <property type="protein sequence ID" value="TFY51705.1"/>
    <property type="molecule type" value="Genomic_DNA"/>
</dbReference>
<dbReference type="STRING" id="34475.A0A4Y9XNM4"/>
<name>A0A4Y9XNM4_9APHY</name>
<organism evidence="2 3">
    <name type="scientific">Rhodofomes roseus</name>
    <dbReference type="NCBI Taxonomy" id="34475"/>
    <lineage>
        <taxon>Eukaryota</taxon>
        <taxon>Fungi</taxon>
        <taxon>Dikarya</taxon>
        <taxon>Basidiomycota</taxon>
        <taxon>Agaricomycotina</taxon>
        <taxon>Agaricomycetes</taxon>
        <taxon>Polyporales</taxon>
        <taxon>Rhodofomes</taxon>
    </lineage>
</organism>
<feature type="non-terminal residue" evidence="2">
    <location>
        <position position="498"/>
    </location>
</feature>
<evidence type="ECO:0000256" key="1">
    <source>
        <dbReference type="SAM" id="SignalP"/>
    </source>
</evidence>
<feature type="chain" id="PRO_5021237079" evidence="1">
    <location>
        <begin position="21"/>
        <end position="498"/>
    </location>
</feature>
<feature type="signal peptide" evidence="1">
    <location>
        <begin position="1"/>
        <end position="20"/>
    </location>
</feature>
<sequence length="498" mass="56731">MQYSKYLAQLVVFVLRVVDLADVPYEVPFTTEQRSAIASFTSALAQSPTDSSLHPPLHSLLFSLVAHSSTDPLLGKWFTPITRFQVLSAVTAHGDFLNTNDIRRLNAQLIYIMRAVMFTEITSRMQSQNQTFFPVYNELRPYLIVAAETPYAYCAALAGILRAAESKDQMLPTVQFKDHEHTIILHHDIEFSYTSIASVIKGAIAEYDSILNDTLLFGISIEDDPDFALPSDLSALYDQPQNFDPGFNFFDDPRNNLGRLQHVLLRHMLEDYGPKGFYHYVDGEKCIFRMQPALRFLKSAFEAEQRLCTMLHFSYGQPARGEELATVTVRNPRHGAGRNLHIMQGFVTILTGYWKCADQTGHDKLIARVPCPAVAQRLLFYLGVIRPVQIAFARVFLDKDAVERYTDYLFPGFHKPVDGEFVSACLRADTETYLTRPIGLKDYRQLISALSRWNRSYYPPDEPPHPYELQRGHETTTYDRRYGISTDMLAGADPRRLT</sequence>
<dbReference type="Proteomes" id="UP000298390">
    <property type="component" value="Unassembled WGS sequence"/>
</dbReference>
<evidence type="ECO:0000313" key="2">
    <source>
        <dbReference type="EMBL" id="TFY51705.1"/>
    </source>
</evidence>
<proteinExistence type="predicted"/>
<reference evidence="2 3" key="1">
    <citation type="submission" date="2019-01" db="EMBL/GenBank/DDBJ databases">
        <title>Genome sequencing of the rare red list fungi Fomitopsis rosea.</title>
        <authorList>
            <person name="Buettner E."/>
            <person name="Kellner H."/>
        </authorList>
    </citation>
    <scope>NUCLEOTIDE SEQUENCE [LARGE SCALE GENOMIC DNA]</scope>
    <source>
        <strain evidence="2 3">DSM 105464</strain>
    </source>
</reference>
<keyword evidence="1" id="KW-0732">Signal</keyword>
<protein>
    <submittedName>
        <fullName evidence="2">Uncharacterized protein</fullName>
    </submittedName>
</protein>
<dbReference type="AlphaFoldDB" id="A0A4Y9XNM4"/>
<evidence type="ECO:0000313" key="3">
    <source>
        <dbReference type="Proteomes" id="UP000298390"/>
    </source>
</evidence>
<comment type="caution">
    <text evidence="2">The sequence shown here is derived from an EMBL/GenBank/DDBJ whole genome shotgun (WGS) entry which is preliminary data.</text>
</comment>